<evidence type="ECO:0000313" key="10">
    <source>
        <dbReference type="Proteomes" id="UP000589521"/>
    </source>
</evidence>
<evidence type="ECO:0000256" key="7">
    <source>
        <dbReference type="SAM" id="MobiDB-lite"/>
    </source>
</evidence>
<keyword evidence="6" id="KW-0572">Peptidoglycan-anchor</keyword>
<dbReference type="GO" id="GO:0005975">
    <property type="term" value="P:carbohydrate metabolic process"/>
    <property type="evidence" value="ECO:0007669"/>
    <property type="project" value="InterPro"/>
</dbReference>
<evidence type="ECO:0000256" key="1">
    <source>
        <dbReference type="ARBA" id="ARBA00006285"/>
    </source>
</evidence>
<dbReference type="NCBIfam" id="TIGR01167">
    <property type="entry name" value="LPXTG_anchor"/>
    <property type="match status" value="1"/>
</dbReference>
<protein>
    <submittedName>
        <fullName evidence="9">Family 20 glycosylhydrolase</fullName>
    </submittedName>
</protein>
<keyword evidence="4" id="KW-0732">Signal</keyword>
<evidence type="ECO:0000256" key="2">
    <source>
        <dbReference type="ARBA" id="ARBA00022512"/>
    </source>
</evidence>
<dbReference type="PANTHER" id="PTHR43678:SF1">
    <property type="entry name" value="BETA-N-ACETYLHEXOSAMINIDASE"/>
    <property type="match status" value="1"/>
</dbReference>
<comment type="caution">
    <text evidence="9">The sequence shown here is derived from an EMBL/GenBank/DDBJ whole genome shotgun (WGS) entry which is preliminary data.</text>
</comment>
<comment type="similarity">
    <text evidence="1">Belongs to the glycosyl hydrolase 20 family.</text>
</comment>
<dbReference type="InterPro" id="IPR017853">
    <property type="entry name" value="GH"/>
</dbReference>
<dbReference type="Pfam" id="PF00728">
    <property type="entry name" value="Glyco_hydro_20"/>
    <property type="match status" value="1"/>
</dbReference>
<keyword evidence="3" id="KW-0964">Secreted</keyword>
<dbReference type="Pfam" id="PF04650">
    <property type="entry name" value="YSIRK_signal"/>
    <property type="match status" value="1"/>
</dbReference>
<reference evidence="9 10" key="1">
    <citation type="submission" date="2020-07" db="EMBL/GenBank/DDBJ databases">
        <title>MOT database genomes.</title>
        <authorList>
            <person name="Joseph S."/>
            <person name="Aduse-Opoku J."/>
            <person name="Hashim A."/>
            <person name="Wade W."/>
            <person name="Curtis M."/>
        </authorList>
    </citation>
    <scope>NUCLEOTIDE SEQUENCE [LARGE SCALE GENOMIC DNA]</scope>
    <source>
        <strain evidence="9 10">STR</strain>
    </source>
</reference>
<evidence type="ECO:0000313" key="9">
    <source>
        <dbReference type="EMBL" id="NYS96002.1"/>
    </source>
</evidence>
<dbReference type="SUPFAM" id="SSF51445">
    <property type="entry name" value="(Trans)glycosidases"/>
    <property type="match status" value="1"/>
</dbReference>
<dbReference type="Gene3D" id="1.20.1270.90">
    <property type="entry name" value="AF1782-like"/>
    <property type="match status" value="1"/>
</dbReference>
<keyword evidence="5 9" id="KW-0378">Hydrolase</keyword>
<dbReference type="InterPro" id="IPR005877">
    <property type="entry name" value="YSIRK_signal_dom"/>
</dbReference>
<evidence type="ECO:0000259" key="8">
    <source>
        <dbReference type="PROSITE" id="PS50847"/>
    </source>
</evidence>
<feature type="region of interest" description="Disordered" evidence="7">
    <location>
        <begin position="700"/>
        <end position="1098"/>
    </location>
</feature>
<evidence type="ECO:0000256" key="5">
    <source>
        <dbReference type="ARBA" id="ARBA00022801"/>
    </source>
</evidence>
<dbReference type="Proteomes" id="UP000589521">
    <property type="component" value="Unassembled WGS sequence"/>
</dbReference>
<dbReference type="PANTHER" id="PTHR43678">
    <property type="entry name" value="PUTATIVE (AFU_ORTHOLOGUE AFUA_2G00640)-RELATED"/>
    <property type="match status" value="1"/>
</dbReference>
<dbReference type="InterPro" id="IPR052764">
    <property type="entry name" value="GH20_Enzymes"/>
</dbReference>
<sequence length="1199" mass="127592">MQGLEKGQRYSFRKYSVGLVSVMVGLTVVGANPVSADSSVEAGESLATEVLADSGEQAQLEAVKISEPVEQPAATVSEDVPSAVTEMPAAESPKPEAVGVRFRVADPSSASQTEGQMVTHTDITQNHELNKTHYEGKWDNYGPAHGSFSGSLSVRFTGNRLEVYGDQFRGGGIISLEVDGRQVGTVNTDGPTQFAKLLYTVDNLELKEQTLTIRPINNFIYSHVGVKVFTDPPVVLSPEEQAERLALKKVVSIDAGRKYFSVAQLKDLMDTASELGYTDFHLLLGNDGLRFLLDDMSLTVNGHSYASQDVKDAIQAGNDHYYKDPNGSALSQKEMDDLLAYAKGRNLKVIPVINSPGHMDAILVAMAKLGIERPNFQFAGLSSARTVDISNDEAVAFTKALIERYAAYFSGKVEIFNIGLDEFANDVTDAAKGWRILQGDPSVVAGKNYPQDGYQRFVAYANDLARIVKSHGLKPMAFNDGIYYNQQENAGQFDKDIIVSMWTGGWNGYDVASSKFLSDKGHAILNTNDAWYYIVGRNHANGGWYNLNQALDGVQKTPLTSVPKNQGAQIPSIGSMVAIWADDPSREYRPELAKQLLKALADKNATYFLADYGPTQTLLAQVPKDLSIYTPESLAPFRQVFKAFSWNYNRSQQAQLDQDLAQLTQAFKALVLKESKTLDPVISQELPILPSVEVKTGAGSSYDLPALDPSQVKQGNSVGNGATQDLPKLDPSQVKQSGSVGDGTVKDLPSLPPLETKTGTGISYDLPSLPPLETKTGSGASYDLPKLDPSQVKQSGPVGDGTVKDLPSLPPVESKPGSGTSHDLPSLPPVETKRGSGVSYDLPKLDPSQVKQSSSVGDGPTKDLPSLPSVEMKPGIGASHDLPKLDPSQVKQSGPVGDGPTKDLPSLPSVEMKPGSGASHDLPKLDPSQVKQSGPVGDGPTKDLPSLPPLETKRGSGASHDLPKLDPSQVKQSGSVGDGTVKDLPSLPLVESKPGSGTSHDLPSLPSVEMKPGSGASHDLPKLDPSQVKQSGPVGDGTVKDLPSLPSVESKPGSGTSHDLPSLPPVETKRGSGVSYDLPKLAPSQVKQSGSVDKGTFKDVPSLVPVQAKTGSGTRYDLPALDPSHLKGAPAVVPQIFENQDLQPGAVSLVRKDSANITSKAYQDDSMLPNTGSEAGYLLSVAGLAMLATLGTVKNKRKK</sequence>
<dbReference type="NCBIfam" id="TIGR01168">
    <property type="entry name" value="YSIRK_signal"/>
    <property type="match status" value="1"/>
</dbReference>
<dbReference type="AlphaFoldDB" id="A0A7Z0S4G7"/>
<organism evidence="9 10">
    <name type="scientific">Streptococcus danieliae</name>
    <dbReference type="NCBI Taxonomy" id="747656"/>
    <lineage>
        <taxon>Bacteria</taxon>
        <taxon>Bacillati</taxon>
        <taxon>Bacillota</taxon>
        <taxon>Bacilli</taxon>
        <taxon>Lactobacillales</taxon>
        <taxon>Streptococcaceae</taxon>
        <taxon>Streptococcus</taxon>
    </lineage>
</organism>
<dbReference type="PROSITE" id="PS50847">
    <property type="entry name" value="GRAM_POS_ANCHORING"/>
    <property type="match status" value="1"/>
</dbReference>
<dbReference type="InterPro" id="IPR015883">
    <property type="entry name" value="Glyco_hydro_20_cat"/>
</dbReference>
<evidence type="ECO:0000256" key="6">
    <source>
        <dbReference type="ARBA" id="ARBA00023088"/>
    </source>
</evidence>
<feature type="compositionally biased region" description="Polar residues" evidence="7">
    <location>
        <begin position="711"/>
        <end position="723"/>
    </location>
</feature>
<dbReference type="Gene3D" id="2.60.120.260">
    <property type="entry name" value="Galactose-binding domain-like"/>
    <property type="match status" value="1"/>
</dbReference>
<feature type="domain" description="Gram-positive cocci surface proteins LPxTG" evidence="8">
    <location>
        <begin position="1168"/>
        <end position="1199"/>
    </location>
</feature>
<keyword evidence="2" id="KW-0134">Cell wall</keyword>
<dbReference type="CDD" id="cd06564">
    <property type="entry name" value="GH20_DspB_LnbB-like"/>
    <property type="match status" value="1"/>
</dbReference>
<dbReference type="InterPro" id="IPR019931">
    <property type="entry name" value="LPXTG_anchor"/>
</dbReference>
<evidence type="ECO:0000256" key="3">
    <source>
        <dbReference type="ARBA" id="ARBA00022525"/>
    </source>
</evidence>
<dbReference type="Pfam" id="PF00746">
    <property type="entry name" value="Gram_pos_anchor"/>
    <property type="match status" value="1"/>
</dbReference>
<dbReference type="EMBL" id="JACBXX010000067">
    <property type="protein sequence ID" value="NYS96002.1"/>
    <property type="molecule type" value="Genomic_DNA"/>
</dbReference>
<dbReference type="RefSeq" id="WP_179924827.1">
    <property type="nucleotide sequence ID" value="NZ_JACBXX010000067.1"/>
</dbReference>
<name>A0A7Z0S4G7_9STRE</name>
<dbReference type="Gene3D" id="3.20.20.80">
    <property type="entry name" value="Glycosidases"/>
    <property type="match status" value="1"/>
</dbReference>
<evidence type="ECO:0000256" key="4">
    <source>
        <dbReference type="ARBA" id="ARBA00022729"/>
    </source>
</evidence>
<proteinExistence type="inferred from homology"/>
<gene>
    <name evidence="9" type="ORF">HZY94_02105</name>
</gene>
<accession>A0A7Z0S4G7</accession>
<dbReference type="GO" id="GO:0004563">
    <property type="term" value="F:beta-N-acetylhexosaminidase activity"/>
    <property type="evidence" value="ECO:0007669"/>
    <property type="project" value="UniProtKB-ARBA"/>
</dbReference>